<evidence type="ECO:0000256" key="3">
    <source>
        <dbReference type="ARBA" id="ARBA00022679"/>
    </source>
</evidence>
<comment type="subcellular location">
    <subcellularLocation>
        <location evidence="8">Cytoplasm</location>
    </subcellularLocation>
</comment>
<dbReference type="Pfam" id="PF12390">
    <property type="entry name" value="Se-cys_synth_N"/>
    <property type="match status" value="1"/>
</dbReference>
<dbReference type="HAMAP" id="MF_00423">
    <property type="entry name" value="SelA"/>
    <property type="match status" value="1"/>
</dbReference>
<comment type="catalytic activity">
    <reaction evidence="8">
        <text>L-seryl-tRNA(Sec) + selenophosphate + H(+) = L-selenocysteinyl-tRNA(Sec) + phosphate</text>
        <dbReference type="Rhea" id="RHEA:22728"/>
        <dbReference type="Rhea" id="RHEA-COMP:9742"/>
        <dbReference type="Rhea" id="RHEA-COMP:9743"/>
        <dbReference type="ChEBI" id="CHEBI:15378"/>
        <dbReference type="ChEBI" id="CHEBI:16144"/>
        <dbReference type="ChEBI" id="CHEBI:43474"/>
        <dbReference type="ChEBI" id="CHEBI:78533"/>
        <dbReference type="ChEBI" id="CHEBI:78573"/>
        <dbReference type="EC" id="2.9.1.1"/>
    </reaction>
</comment>
<dbReference type="Gene3D" id="3.90.1150.180">
    <property type="match status" value="1"/>
</dbReference>
<protein>
    <recommendedName>
        <fullName evidence="8">L-seryl-tRNA(Sec) selenium transferase</fullName>
        <ecNumber evidence="8">2.9.1.1</ecNumber>
    </recommendedName>
    <alternativeName>
        <fullName evidence="8">Selenocysteine synthase</fullName>
        <shortName evidence="8">Sec synthase</shortName>
    </alternativeName>
    <alternativeName>
        <fullName evidence="8">Selenocysteinyl-tRNA(Sec) synthase</fullName>
    </alternativeName>
</protein>
<evidence type="ECO:0000313" key="12">
    <source>
        <dbReference type="EMBL" id="RBT69737.1"/>
    </source>
</evidence>
<dbReference type="InterPro" id="IPR015424">
    <property type="entry name" value="PyrdxlP-dep_Trfase"/>
</dbReference>
<feature type="coiled-coil region" evidence="10">
    <location>
        <begin position="353"/>
        <end position="380"/>
    </location>
</feature>
<evidence type="ECO:0000256" key="6">
    <source>
        <dbReference type="ARBA" id="ARBA00023266"/>
    </source>
</evidence>
<comment type="function">
    <text evidence="8">Converts seryl-tRNA(Sec) to selenocysteinyl-tRNA(Sec) required for selenoprotein biosynthesis.</text>
</comment>
<evidence type="ECO:0000256" key="8">
    <source>
        <dbReference type="HAMAP-Rule" id="MF_00423"/>
    </source>
</evidence>
<reference evidence="12 13" key="1">
    <citation type="submission" date="2015-06" db="EMBL/GenBank/DDBJ databases">
        <title>The Genome Sequence of Enterococcus hirae 88EA1.</title>
        <authorList>
            <consortium name="The Broad Institute Genomics Platform"/>
            <consortium name="The Broad Institute Genome Sequencing Center for Infectious Disease"/>
            <person name="Earl A.M."/>
            <person name="Van Tyne D."/>
            <person name="Lebreton F."/>
            <person name="Saavedra J.T."/>
            <person name="Gilmore M.S."/>
            <person name="Manson McGuire A."/>
            <person name="Clock S."/>
            <person name="Crupain M."/>
            <person name="Rangan U."/>
            <person name="Young S."/>
            <person name="Abouelleil A."/>
            <person name="Cao P."/>
            <person name="Chapman S.B."/>
            <person name="Griggs A."/>
            <person name="Priest M."/>
            <person name="Shea T."/>
            <person name="Wortman J."/>
            <person name="Nusbaum C."/>
            <person name="Birren B."/>
        </authorList>
    </citation>
    <scope>NUCLEOTIDE SEQUENCE [LARGE SCALE GENOMIC DNA]</scope>
    <source>
        <strain evidence="12 13">88EA1</strain>
    </source>
</reference>
<dbReference type="SUPFAM" id="SSF53383">
    <property type="entry name" value="PLP-dependent transferases"/>
    <property type="match status" value="1"/>
</dbReference>
<evidence type="ECO:0000256" key="10">
    <source>
        <dbReference type="SAM" id="Coils"/>
    </source>
</evidence>
<keyword evidence="10" id="KW-0175">Coiled coil</keyword>
<evidence type="ECO:0000256" key="7">
    <source>
        <dbReference type="ARBA" id="ARBA00044507"/>
    </source>
</evidence>
<keyword evidence="3 8" id="KW-0808">Transferase</keyword>
<sequence length="466" mass="52642">MAREIQRRLADLPSVDRLLKTPELQILEKKYSYGVVKQQVQSVLEQTRKTVLKEEVLPPAIEELCIRVIEKVKQRTYSLQKVINGTGTILHTNLGRSLLSKKIEEQLKTISFSYSNLEMDLTSGKRGTRYNHLTHILKKLTGAEDVLVVNNNAAAVMLILDTLATDKEVLVSRGELVEIGGSFRIPEVITATGGKIREVGTTNKTHIRDYQQALTSETGAILKVHTSNYRIIGFTETPHLSELALLAQKHQVPLINDLGSGLLIDMRRFGLPYEPTVREVIEQGCDVVSFSGDKLLGGPQAGIIVGKKTYIQRMKENQLLRALRVDKMTLSALEATLELYLDEEEAIRSLPTLQMLSDKIENCLNRAQILAEKLKKIEQLEVAIEKDYSTVGGGTYPESLLPTYAVTVNSKRWHAEELQRRLRKGIVPVISRVKNERNYLDMRTIFEEELHQVFVSLEKIFCEEIT</sequence>
<dbReference type="PANTHER" id="PTHR32328">
    <property type="entry name" value="L-SERYL-TRNA(SEC) SELENIUM TRANSFERASE"/>
    <property type="match status" value="1"/>
</dbReference>
<evidence type="ECO:0000256" key="4">
    <source>
        <dbReference type="ARBA" id="ARBA00022898"/>
    </source>
</evidence>
<comment type="similarity">
    <text evidence="7 8">Belongs to the SelA family.</text>
</comment>
<keyword evidence="5 8" id="KW-0648">Protein biosynthesis</keyword>
<evidence type="ECO:0000313" key="13">
    <source>
        <dbReference type="Proteomes" id="UP000253498"/>
    </source>
</evidence>
<comment type="caution">
    <text evidence="12">The sequence shown here is derived from an EMBL/GenBank/DDBJ whole genome shotgun (WGS) entry which is preliminary data.</text>
</comment>
<keyword evidence="2 8" id="KW-0963">Cytoplasm</keyword>
<evidence type="ECO:0000256" key="2">
    <source>
        <dbReference type="ARBA" id="ARBA00022490"/>
    </source>
</evidence>
<dbReference type="EMBL" id="LESJ01000003">
    <property type="protein sequence ID" value="RBT69737.1"/>
    <property type="molecule type" value="Genomic_DNA"/>
</dbReference>
<comment type="pathway">
    <text evidence="8">Aminoacyl-tRNA biosynthesis; selenocysteinyl-tRNA(Sec) biosynthesis; selenocysteinyl-tRNA(Sec) from L-seryl-tRNA(Sec) (bacterial route): step 1/1.</text>
</comment>
<dbReference type="GO" id="GO:0005737">
    <property type="term" value="C:cytoplasm"/>
    <property type="evidence" value="ECO:0007669"/>
    <property type="project" value="UniProtKB-SubCell"/>
</dbReference>
<evidence type="ECO:0000259" key="11">
    <source>
        <dbReference type="Pfam" id="PF12390"/>
    </source>
</evidence>
<dbReference type="InterPro" id="IPR018319">
    <property type="entry name" value="SelA-like"/>
</dbReference>
<dbReference type="NCBIfam" id="TIGR00474">
    <property type="entry name" value="selA"/>
    <property type="match status" value="1"/>
</dbReference>
<dbReference type="GO" id="GO:0001514">
    <property type="term" value="P:selenocysteine incorporation"/>
    <property type="evidence" value="ECO:0007669"/>
    <property type="project" value="UniProtKB-UniRule"/>
</dbReference>
<accession>A0AB37IQZ3</accession>
<dbReference type="GO" id="GO:0001717">
    <property type="term" value="P:conversion of seryl-tRNAsec to selenocys-tRNAsec"/>
    <property type="evidence" value="ECO:0007669"/>
    <property type="project" value="UniProtKB-UniRule"/>
</dbReference>
<dbReference type="AlphaFoldDB" id="A0AB37IQZ3"/>
<evidence type="ECO:0000256" key="9">
    <source>
        <dbReference type="PIRSR" id="PIRSR618319-50"/>
    </source>
</evidence>
<dbReference type="GO" id="GO:0004125">
    <property type="term" value="F:L-seryl-tRNA(Sec) selenium transferase activity"/>
    <property type="evidence" value="ECO:0007669"/>
    <property type="project" value="UniProtKB-UniRule"/>
</dbReference>
<feature type="domain" description="L-seryl-tRNA selenium transferase N-terminal" evidence="11">
    <location>
        <begin position="9"/>
        <end position="48"/>
    </location>
</feature>
<name>A0AB37IQZ3_ENTHR</name>
<keyword evidence="4 8" id="KW-0663">Pyridoxal phosphate</keyword>
<dbReference type="InterPro" id="IPR004534">
    <property type="entry name" value="SelA_trans"/>
</dbReference>
<dbReference type="InterPro" id="IPR015421">
    <property type="entry name" value="PyrdxlP-dep_Trfase_major"/>
</dbReference>
<comment type="cofactor">
    <cofactor evidence="1 8 9">
        <name>pyridoxal 5'-phosphate</name>
        <dbReference type="ChEBI" id="CHEBI:597326"/>
    </cofactor>
</comment>
<evidence type="ECO:0000256" key="1">
    <source>
        <dbReference type="ARBA" id="ARBA00001933"/>
    </source>
</evidence>
<dbReference type="Gene3D" id="3.40.640.10">
    <property type="entry name" value="Type I PLP-dependent aspartate aminotransferase-like (Major domain)"/>
    <property type="match status" value="1"/>
</dbReference>
<evidence type="ECO:0000256" key="5">
    <source>
        <dbReference type="ARBA" id="ARBA00022917"/>
    </source>
</evidence>
<dbReference type="Proteomes" id="UP000253498">
    <property type="component" value="Unassembled WGS sequence"/>
</dbReference>
<feature type="modified residue" description="N6-(pyridoxal phosphate)lysine" evidence="8 9">
    <location>
        <position position="294"/>
    </location>
</feature>
<dbReference type="RefSeq" id="WP_096710329.1">
    <property type="nucleotide sequence ID" value="NZ_JBFCRC010000006.1"/>
</dbReference>
<organism evidence="12 13">
    <name type="scientific">Enterococcus hirae</name>
    <dbReference type="NCBI Taxonomy" id="1354"/>
    <lineage>
        <taxon>Bacteria</taxon>
        <taxon>Bacillati</taxon>
        <taxon>Bacillota</taxon>
        <taxon>Bacilli</taxon>
        <taxon>Lactobacillales</taxon>
        <taxon>Enterococcaceae</taxon>
        <taxon>Enterococcus</taxon>
    </lineage>
</organism>
<dbReference type="EC" id="2.9.1.1" evidence="8"/>
<dbReference type="PANTHER" id="PTHR32328:SF0">
    <property type="entry name" value="L-SERYL-TRNA(SEC) SELENIUM TRANSFERASE"/>
    <property type="match status" value="1"/>
</dbReference>
<dbReference type="InterPro" id="IPR025862">
    <property type="entry name" value="SelA_trans_N_dom"/>
</dbReference>
<proteinExistence type="inferred from homology"/>
<dbReference type="Pfam" id="PF03841">
    <property type="entry name" value="SelA"/>
    <property type="match status" value="1"/>
</dbReference>
<gene>
    <name evidence="8" type="primary">selA</name>
    <name evidence="12" type="ORF">EB03_00785</name>
</gene>
<keyword evidence="6 8" id="KW-0711">Selenium</keyword>